<evidence type="ECO:0000313" key="1">
    <source>
        <dbReference type="EnsemblMetazoa" id="GBRI037079-PA"/>
    </source>
</evidence>
<dbReference type="EnsemblMetazoa" id="GBRI037079-RA">
    <property type="protein sequence ID" value="GBRI037079-PA"/>
    <property type="gene ID" value="GBRI037079"/>
</dbReference>
<organism evidence="1 2">
    <name type="scientific">Glossina brevipalpis</name>
    <dbReference type="NCBI Taxonomy" id="37001"/>
    <lineage>
        <taxon>Eukaryota</taxon>
        <taxon>Metazoa</taxon>
        <taxon>Ecdysozoa</taxon>
        <taxon>Arthropoda</taxon>
        <taxon>Hexapoda</taxon>
        <taxon>Insecta</taxon>
        <taxon>Pterygota</taxon>
        <taxon>Neoptera</taxon>
        <taxon>Endopterygota</taxon>
        <taxon>Diptera</taxon>
        <taxon>Brachycera</taxon>
        <taxon>Muscomorpha</taxon>
        <taxon>Hippoboscoidea</taxon>
        <taxon>Glossinidae</taxon>
        <taxon>Glossina</taxon>
    </lineage>
</organism>
<name>A0A1A9WYA8_9MUSC</name>
<evidence type="ECO:0000313" key="2">
    <source>
        <dbReference type="Proteomes" id="UP000091820"/>
    </source>
</evidence>
<dbReference type="Proteomes" id="UP000091820">
    <property type="component" value="Unassembled WGS sequence"/>
</dbReference>
<dbReference type="VEuPathDB" id="VectorBase:GBRI037079"/>
<proteinExistence type="predicted"/>
<protein>
    <submittedName>
        <fullName evidence="1">Uncharacterized protein</fullName>
    </submittedName>
</protein>
<reference evidence="2" key="1">
    <citation type="submission" date="2014-03" db="EMBL/GenBank/DDBJ databases">
        <authorList>
            <person name="Aksoy S."/>
            <person name="Warren W."/>
            <person name="Wilson R.K."/>
        </authorList>
    </citation>
    <scope>NUCLEOTIDE SEQUENCE [LARGE SCALE GENOMIC DNA]</scope>
    <source>
        <strain evidence="2">IAEA</strain>
    </source>
</reference>
<accession>A0A1A9WYA8</accession>
<reference evidence="1" key="2">
    <citation type="submission" date="2020-05" db="UniProtKB">
        <authorList>
            <consortium name="EnsemblMetazoa"/>
        </authorList>
    </citation>
    <scope>IDENTIFICATION</scope>
    <source>
        <strain evidence="1">IAEA</strain>
    </source>
</reference>
<dbReference type="AlphaFoldDB" id="A0A1A9WYA8"/>
<sequence>MNNKPQNLWQVWIRHFRQISLKPTNAATAAEGEELFLKYVVVVAALDTKLQTNIDTSFVKAH</sequence>
<keyword evidence="2" id="KW-1185">Reference proteome</keyword>